<sequence length="364" mass="39754">MSLFPEEPLDSSVGYFPGQLNQTINNGRWTLIRKLGWGSRSSCWLAIDSGDPENIEAIKIYSVSASKDTCSANERDILQKMGDSGIRSNVPVKRDSFYEESKAGTHLCLVLRLLGPSFMSLLDDGTESGSYLPLHAAKQVIGELLGVLCSLQENNIIHGAVMPHNALLPSFNQAPDIRDFISENPSNFGENVADREGKLYHVVKSQPMNTYGLKRESPATDFASVHLYLSNYSHARIVSENVTLDTQSNFLPPEASLEGASIGTKADIWMLGCTIYALLTGRDLFENPPGTLSPGELDKVLAGIRPDLSATKAMSRDDVKETASIIKVCLKLDPADRPTAPRLLGYRWVQSGMICSCGWCASKP</sequence>
<protein>
    <recommendedName>
        <fullName evidence="1">Protein kinase domain-containing protein</fullName>
    </recommendedName>
</protein>
<dbReference type="GO" id="GO:0044773">
    <property type="term" value="P:mitotic DNA damage checkpoint signaling"/>
    <property type="evidence" value="ECO:0007669"/>
    <property type="project" value="TreeGrafter"/>
</dbReference>
<dbReference type="PANTHER" id="PTHR44167:SF18">
    <property type="entry name" value="PROTEIN KINASE DOMAIN-CONTAINING PROTEIN"/>
    <property type="match status" value="1"/>
</dbReference>
<accession>A0A0C2XSK7</accession>
<dbReference type="GO" id="GO:0004674">
    <property type="term" value="F:protein serine/threonine kinase activity"/>
    <property type="evidence" value="ECO:0007669"/>
    <property type="project" value="TreeGrafter"/>
</dbReference>
<dbReference type="Proteomes" id="UP000053424">
    <property type="component" value="Unassembled WGS sequence"/>
</dbReference>
<dbReference type="PANTHER" id="PTHR44167">
    <property type="entry name" value="OVARIAN-SPECIFIC SERINE/THREONINE-PROTEIN KINASE LOK-RELATED"/>
    <property type="match status" value="1"/>
</dbReference>
<dbReference type="SMART" id="SM00220">
    <property type="entry name" value="S_TKc"/>
    <property type="match status" value="1"/>
</dbReference>
<dbReference type="AlphaFoldDB" id="A0A0C2XSK7"/>
<dbReference type="HOGENOM" id="CLU_000288_81_13_1"/>
<dbReference type="SUPFAM" id="SSF56112">
    <property type="entry name" value="Protein kinase-like (PK-like)"/>
    <property type="match status" value="1"/>
</dbReference>
<dbReference type="GO" id="GO:0005524">
    <property type="term" value="F:ATP binding"/>
    <property type="evidence" value="ECO:0007669"/>
    <property type="project" value="InterPro"/>
</dbReference>
<proteinExistence type="predicted"/>
<feature type="domain" description="Protein kinase" evidence="1">
    <location>
        <begin position="29"/>
        <end position="349"/>
    </location>
</feature>
<dbReference type="Pfam" id="PF00069">
    <property type="entry name" value="Pkinase"/>
    <property type="match status" value="1"/>
</dbReference>
<organism evidence="2 3">
    <name type="scientific">Hebeloma cylindrosporum</name>
    <dbReference type="NCBI Taxonomy" id="76867"/>
    <lineage>
        <taxon>Eukaryota</taxon>
        <taxon>Fungi</taxon>
        <taxon>Dikarya</taxon>
        <taxon>Basidiomycota</taxon>
        <taxon>Agaricomycotina</taxon>
        <taxon>Agaricomycetes</taxon>
        <taxon>Agaricomycetidae</taxon>
        <taxon>Agaricales</taxon>
        <taxon>Agaricineae</taxon>
        <taxon>Hymenogastraceae</taxon>
        <taxon>Hebeloma</taxon>
    </lineage>
</organism>
<evidence type="ECO:0000313" key="2">
    <source>
        <dbReference type="EMBL" id="KIM40683.1"/>
    </source>
</evidence>
<dbReference type="GO" id="GO:0005737">
    <property type="term" value="C:cytoplasm"/>
    <property type="evidence" value="ECO:0007669"/>
    <property type="project" value="TreeGrafter"/>
</dbReference>
<evidence type="ECO:0000313" key="3">
    <source>
        <dbReference type="Proteomes" id="UP000053424"/>
    </source>
</evidence>
<dbReference type="STRING" id="686832.A0A0C2XSK7"/>
<gene>
    <name evidence="2" type="ORF">M413DRAFT_72947</name>
</gene>
<dbReference type="OrthoDB" id="5979581at2759"/>
<dbReference type="Gene3D" id="3.30.200.20">
    <property type="entry name" value="Phosphorylase Kinase, domain 1"/>
    <property type="match status" value="1"/>
</dbReference>
<keyword evidence="3" id="KW-1185">Reference proteome</keyword>
<dbReference type="EMBL" id="KN831782">
    <property type="protein sequence ID" value="KIM40683.1"/>
    <property type="molecule type" value="Genomic_DNA"/>
</dbReference>
<evidence type="ECO:0000259" key="1">
    <source>
        <dbReference type="PROSITE" id="PS50011"/>
    </source>
</evidence>
<dbReference type="GO" id="GO:0005634">
    <property type="term" value="C:nucleus"/>
    <property type="evidence" value="ECO:0007669"/>
    <property type="project" value="TreeGrafter"/>
</dbReference>
<reference evidence="2 3" key="1">
    <citation type="submission" date="2014-04" db="EMBL/GenBank/DDBJ databases">
        <authorList>
            <consortium name="DOE Joint Genome Institute"/>
            <person name="Kuo A."/>
            <person name="Gay G."/>
            <person name="Dore J."/>
            <person name="Kohler A."/>
            <person name="Nagy L.G."/>
            <person name="Floudas D."/>
            <person name="Copeland A."/>
            <person name="Barry K.W."/>
            <person name="Cichocki N."/>
            <person name="Veneault-Fourrey C."/>
            <person name="LaButti K."/>
            <person name="Lindquist E.A."/>
            <person name="Lipzen A."/>
            <person name="Lundell T."/>
            <person name="Morin E."/>
            <person name="Murat C."/>
            <person name="Sun H."/>
            <person name="Tunlid A."/>
            <person name="Henrissat B."/>
            <person name="Grigoriev I.V."/>
            <person name="Hibbett D.S."/>
            <person name="Martin F."/>
            <person name="Nordberg H.P."/>
            <person name="Cantor M.N."/>
            <person name="Hua S.X."/>
        </authorList>
    </citation>
    <scope>NUCLEOTIDE SEQUENCE [LARGE SCALE GENOMIC DNA]</scope>
    <source>
        <strain evidence="3">h7</strain>
    </source>
</reference>
<dbReference type="Gene3D" id="1.10.510.10">
    <property type="entry name" value="Transferase(Phosphotransferase) domain 1"/>
    <property type="match status" value="1"/>
</dbReference>
<dbReference type="PROSITE" id="PS50011">
    <property type="entry name" value="PROTEIN_KINASE_DOM"/>
    <property type="match status" value="1"/>
</dbReference>
<reference evidence="3" key="2">
    <citation type="submission" date="2015-01" db="EMBL/GenBank/DDBJ databases">
        <title>Evolutionary Origins and Diversification of the Mycorrhizal Mutualists.</title>
        <authorList>
            <consortium name="DOE Joint Genome Institute"/>
            <consortium name="Mycorrhizal Genomics Consortium"/>
            <person name="Kohler A."/>
            <person name="Kuo A."/>
            <person name="Nagy L.G."/>
            <person name="Floudas D."/>
            <person name="Copeland A."/>
            <person name="Barry K.W."/>
            <person name="Cichocki N."/>
            <person name="Veneault-Fourrey C."/>
            <person name="LaButti K."/>
            <person name="Lindquist E.A."/>
            <person name="Lipzen A."/>
            <person name="Lundell T."/>
            <person name="Morin E."/>
            <person name="Murat C."/>
            <person name="Riley R."/>
            <person name="Ohm R."/>
            <person name="Sun H."/>
            <person name="Tunlid A."/>
            <person name="Henrissat B."/>
            <person name="Grigoriev I.V."/>
            <person name="Hibbett D.S."/>
            <person name="Martin F."/>
        </authorList>
    </citation>
    <scope>NUCLEOTIDE SEQUENCE [LARGE SCALE GENOMIC DNA]</scope>
    <source>
        <strain evidence="3">h7</strain>
    </source>
</reference>
<dbReference type="InterPro" id="IPR011009">
    <property type="entry name" value="Kinase-like_dom_sf"/>
</dbReference>
<dbReference type="InterPro" id="IPR000719">
    <property type="entry name" value="Prot_kinase_dom"/>
</dbReference>
<name>A0A0C2XSK7_HEBCY</name>